<comment type="caution">
    <text evidence="1">The sequence shown here is derived from an EMBL/GenBank/DDBJ whole genome shotgun (WGS) entry which is preliminary data.</text>
</comment>
<evidence type="ECO:0000313" key="2">
    <source>
        <dbReference type="Proteomes" id="UP000499080"/>
    </source>
</evidence>
<reference evidence="1 2" key="1">
    <citation type="journal article" date="2019" name="Sci. Rep.">
        <title>Orb-weaving spider Araneus ventricosus genome elucidates the spidroin gene catalogue.</title>
        <authorList>
            <person name="Kono N."/>
            <person name="Nakamura H."/>
            <person name="Ohtoshi R."/>
            <person name="Moran D.A.P."/>
            <person name="Shinohara A."/>
            <person name="Yoshida Y."/>
            <person name="Fujiwara M."/>
            <person name="Mori M."/>
            <person name="Tomita M."/>
            <person name="Arakawa K."/>
        </authorList>
    </citation>
    <scope>NUCLEOTIDE SEQUENCE [LARGE SCALE GENOMIC DNA]</scope>
</reference>
<dbReference type="EMBL" id="BGPR01000143">
    <property type="protein sequence ID" value="GBL98861.1"/>
    <property type="molecule type" value="Genomic_DNA"/>
</dbReference>
<sequence length="130" mass="14930">MEHGTCLNSSLQTELKAQVDPVIQRNSYFDHPENLLIAMLTDSELHIVILKARGIQENGFRLFQLPTVKFVASSYTDLIDWQENIADPPILKSIPDKDIRLFAVQEAHTEPSLLHLTSCTHKRLKRQLKR</sequence>
<dbReference type="PANTHER" id="PTHR46409">
    <property type="entry name" value="HTH PSQ-TYPE DOMAIN-CONTAINING PROTEIN"/>
    <property type="match status" value="1"/>
</dbReference>
<protein>
    <submittedName>
        <fullName evidence="1">Uncharacterized protein</fullName>
    </submittedName>
</protein>
<gene>
    <name evidence="1" type="ORF">AVEN_165698_1</name>
</gene>
<dbReference type="PANTHER" id="PTHR46409:SF1">
    <property type="entry name" value="HTH PSQ-TYPE DOMAIN-CONTAINING PROTEIN"/>
    <property type="match status" value="1"/>
</dbReference>
<keyword evidence="2" id="KW-1185">Reference proteome</keyword>
<organism evidence="1 2">
    <name type="scientific">Araneus ventricosus</name>
    <name type="common">Orbweaver spider</name>
    <name type="synonym">Epeira ventricosa</name>
    <dbReference type="NCBI Taxonomy" id="182803"/>
    <lineage>
        <taxon>Eukaryota</taxon>
        <taxon>Metazoa</taxon>
        <taxon>Ecdysozoa</taxon>
        <taxon>Arthropoda</taxon>
        <taxon>Chelicerata</taxon>
        <taxon>Arachnida</taxon>
        <taxon>Araneae</taxon>
        <taxon>Araneomorphae</taxon>
        <taxon>Entelegynae</taxon>
        <taxon>Araneoidea</taxon>
        <taxon>Araneidae</taxon>
        <taxon>Araneus</taxon>
    </lineage>
</organism>
<accession>A0A4Y2C314</accession>
<dbReference type="Proteomes" id="UP000499080">
    <property type="component" value="Unassembled WGS sequence"/>
</dbReference>
<dbReference type="AlphaFoldDB" id="A0A4Y2C314"/>
<proteinExistence type="predicted"/>
<evidence type="ECO:0000313" key="1">
    <source>
        <dbReference type="EMBL" id="GBL98861.1"/>
    </source>
</evidence>
<name>A0A4Y2C314_ARAVE</name>